<dbReference type="RefSeq" id="WP_093251943.1">
    <property type="nucleotide sequence ID" value="NZ_FNGP01000004.1"/>
</dbReference>
<dbReference type="GO" id="GO:0005737">
    <property type="term" value="C:cytoplasm"/>
    <property type="evidence" value="ECO:0007669"/>
    <property type="project" value="TreeGrafter"/>
</dbReference>
<dbReference type="InterPro" id="IPR036412">
    <property type="entry name" value="HAD-like_sf"/>
</dbReference>
<organism evidence="1 2">
    <name type="scientific">Tessaracoccus oleiagri</name>
    <dbReference type="NCBI Taxonomy" id="686624"/>
    <lineage>
        <taxon>Bacteria</taxon>
        <taxon>Bacillati</taxon>
        <taxon>Actinomycetota</taxon>
        <taxon>Actinomycetes</taxon>
        <taxon>Propionibacteriales</taxon>
        <taxon>Propionibacteriaceae</taxon>
        <taxon>Tessaracoccus</taxon>
    </lineage>
</organism>
<sequence>MLANGYDAALFDLDGVVYLGPLAVPGVPEAIHELREEGLRVGFVTNNAARTPATVAAHLVELGIEASEPDVVNSTMATLHMLSEQLPEGARVLAVGTEALAEQLTADGYTVVASKDDRPVAVVQGYNPRIDWRLLEEGAFAIQAGADWFVTNPDLTRPTDRGLVPGAGTQLAVIQACVTITPKIAGKPYPPLLEETVRRLGAQRPIFVGDRLDTDILGANNVGMDSLLVFTGAHGKRDLADAERDYRPTAIGHDVSALLQPARVARRDGDTVICGTQRATLVGTTAHLDTTPAGRDQQLDALWALLQLRWHDGAGLGGALDQLTEVP</sequence>
<evidence type="ECO:0000313" key="1">
    <source>
        <dbReference type="EMBL" id="SDL62068.1"/>
    </source>
</evidence>
<dbReference type="InterPro" id="IPR023214">
    <property type="entry name" value="HAD_sf"/>
</dbReference>
<dbReference type="SUPFAM" id="SSF56784">
    <property type="entry name" value="HAD-like"/>
    <property type="match status" value="1"/>
</dbReference>
<dbReference type="AlphaFoldDB" id="A0A1G9LJN0"/>
<evidence type="ECO:0000313" key="2">
    <source>
        <dbReference type="Proteomes" id="UP000199475"/>
    </source>
</evidence>
<dbReference type="GO" id="GO:0016791">
    <property type="term" value="F:phosphatase activity"/>
    <property type="evidence" value="ECO:0007669"/>
    <property type="project" value="TreeGrafter"/>
</dbReference>
<dbReference type="EMBL" id="FNGP01000004">
    <property type="protein sequence ID" value="SDL62068.1"/>
    <property type="molecule type" value="Genomic_DNA"/>
</dbReference>
<dbReference type="InterPro" id="IPR006357">
    <property type="entry name" value="HAD-SF_hydro_IIA"/>
</dbReference>
<dbReference type="PANTHER" id="PTHR19288:SF95">
    <property type="entry name" value="D-GLYCEROL 3-PHOSPHATE PHOSPHATASE"/>
    <property type="match status" value="1"/>
</dbReference>
<dbReference type="OrthoDB" id="9810449at2"/>
<gene>
    <name evidence="1" type="ORF">SAMN04488242_2126</name>
</gene>
<proteinExistence type="predicted"/>
<name>A0A1G9LJN0_9ACTN</name>
<dbReference type="Pfam" id="PF13242">
    <property type="entry name" value="Hydrolase_like"/>
    <property type="match status" value="1"/>
</dbReference>
<reference evidence="1 2" key="1">
    <citation type="submission" date="2016-10" db="EMBL/GenBank/DDBJ databases">
        <authorList>
            <person name="de Groot N.N."/>
        </authorList>
    </citation>
    <scope>NUCLEOTIDE SEQUENCE [LARGE SCALE GENOMIC DNA]</scope>
    <source>
        <strain evidence="1 2">CGMCC 1.9159</strain>
    </source>
</reference>
<dbReference type="STRING" id="686624.SAMN04488242_2126"/>
<protein>
    <submittedName>
        <fullName evidence="1">Haloacid Dehalogenase Superfamily Class (Subfamily) IIA</fullName>
    </submittedName>
</protein>
<dbReference type="NCBIfam" id="TIGR01460">
    <property type="entry name" value="HAD-SF-IIA"/>
    <property type="match status" value="1"/>
</dbReference>
<accession>A0A1G9LJN0</accession>
<dbReference type="Gene3D" id="3.40.50.1000">
    <property type="entry name" value="HAD superfamily/HAD-like"/>
    <property type="match status" value="2"/>
</dbReference>
<keyword evidence="2" id="KW-1185">Reference proteome</keyword>
<dbReference type="Proteomes" id="UP000199475">
    <property type="component" value="Unassembled WGS sequence"/>
</dbReference>
<dbReference type="PANTHER" id="PTHR19288">
    <property type="entry name" value="4-NITROPHENYLPHOSPHATASE-RELATED"/>
    <property type="match status" value="1"/>
</dbReference>
<dbReference type="Pfam" id="PF13344">
    <property type="entry name" value="Hydrolase_6"/>
    <property type="match status" value="1"/>
</dbReference>